<dbReference type="GO" id="GO:0032993">
    <property type="term" value="C:protein-DNA complex"/>
    <property type="evidence" value="ECO:0007669"/>
    <property type="project" value="TreeGrafter"/>
</dbReference>
<dbReference type="InterPro" id="IPR005119">
    <property type="entry name" value="LysR_subst-bd"/>
</dbReference>
<dbReference type="GO" id="GO:0003677">
    <property type="term" value="F:DNA binding"/>
    <property type="evidence" value="ECO:0007669"/>
    <property type="project" value="UniProtKB-KW"/>
</dbReference>
<dbReference type="EMBL" id="LDZF01000012">
    <property type="protein sequence ID" value="KMK13186.1"/>
    <property type="molecule type" value="Genomic_DNA"/>
</dbReference>
<proteinExistence type="inferred from homology"/>
<evidence type="ECO:0000313" key="7">
    <source>
        <dbReference type="Proteomes" id="UP000036196"/>
    </source>
</evidence>
<dbReference type="RefSeq" id="WP_048279134.1">
    <property type="nucleotide sequence ID" value="NZ_LDZF01000012.1"/>
</dbReference>
<accession>A0A0J5L066</accession>
<dbReference type="AlphaFoldDB" id="A0A0J5L066"/>
<dbReference type="Pfam" id="PF00126">
    <property type="entry name" value="HTH_1"/>
    <property type="match status" value="1"/>
</dbReference>
<gene>
    <name evidence="6" type="ORF">ABW06_12815</name>
</gene>
<name>A0A0J5L066_PLUGE</name>
<keyword evidence="4" id="KW-0804">Transcription</keyword>
<feature type="domain" description="HTH lysR-type" evidence="5">
    <location>
        <begin position="1"/>
        <end position="58"/>
    </location>
</feature>
<organism evidence="6 7">
    <name type="scientific">Pluralibacter gergoviae</name>
    <name type="common">Enterobacter gergoviae</name>
    <dbReference type="NCBI Taxonomy" id="61647"/>
    <lineage>
        <taxon>Bacteria</taxon>
        <taxon>Pseudomonadati</taxon>
        <taxon>Pseudomonadota</taxon>
        <taxon>Gammaproteobacteria</taxon>
        <taxon>Enterobacterales</taxon>
        <taxon>Enterobacteriaceae</taxon>
        <taxon>Pluralibacter</taxon>
    </lineage>
</organism>
<dbReference type="SUPFAM" id="SSF53850">
    <property type="entry name" value="Periplasmic binding protein-like II"/>
    <property type="match status" value="1"/>
</dbReference>
<dbReference type="eggNOG" id="COG0583">
    <property type="taxonomic scope" value="Bacteria"/>
</dbReference>
<keyword evidence="3" id="KW-0238">DNA-binding</keyword>
<dbReference type="STRING" id="61647.LG71_16660"/>
<evidence type="ECO:0000256" key="2">
    <source>
        <dbReference type="ARBA" id="ARBA00023015"/>
    </source>
</evidence>
<dbReference type="Pfam" id="PF03466">
    <property type="entry name" value="LysR_substrate"/>
    <property type="match status" value="1"/>
</dbReference>
<comment type="similarity">
    <text evidence="1">Belongs to the LysR transcriptional regulatory family.</text>
</comment>
<evidence type="ECO:0000256" key="3">
    <source>
        <dbReference type="ARBA" id="ARBA00023125"/>
    </source>
</evidence>
<dbReference type="PROSITE" id="PS50931">
    <property type="entry name" value="HTH_LYSR"/>
    <property type="match status" value="1"/>
</dbReference>
<comment type="caution">
    <text evidence="6">The sequence shown here is derived from an EMBL/GenBank/DDBJ whole genome shotgun (WGS) entry which is preliminary data.</text>
</comment>
<keyword evidence="2" id="KW-0805">Transcription regulation</keyword>
<dbReference type="GO" id="GO:0003700">
    <property type="term" value="F:DNA-binding transcription factor activity"/>
    <property type="evidence" value="ECO:0007669"/>
    <property type="project" value="InterPro"/>
</dbReference>
<evidence type="ECO:0000256" key="4">
    <source>
        <dbReference type="ARBA" id="ARBA00023163"/>
    </source>
</evidence>
<dbReference type="PATRIC" id="fig|61647.15.peg.708"/>
<evidence type="ECO:0000313" key="6">
    <source>
        <dbReference type="EMBL" id="KMK13186.1"/>
    </source>
</evidence>
<dbReference type="CDD" id="cd08414">
    <property type="entry name" value="PBP2_LTTR_aromatics_like"/>
    <property type="match status" value="1"/>
</dbReference>
<evidence type="ECO:0000256" key="1">
    <source>
        <dbReference type="ARBA" id="ARBA00009437"/>
    </source>
</evidence>
<dbReference type="InterPro" id="IPR000847">
    <property type="entry name" value="LysR_HTH_N"/>
</dbReference>
<dbReference type="Gene3D" id="1.10.10.10">
    <property type="entry name" value="Winged helix-like DNA-binding domain superfamily/Winged helix DNA-binding domain"/>
    <property type="match status" value="1"/>
</dbReference>
<dbReference type="PANTHER" id="PTHR30346">
    <property type="entry name" value="TRANSCRIPTIONAL DUAL REGULATOR HCAR-RELATED"/>
    <property type="match status" value="1"/>
</dbReference>
<sequence length="297" mass="33752">MNIKQLKYFCKVVQCGSISAAANDLALAPPAVSMLIAAFEKELNGTLFDRSSRPLKLTKLGEFIYQRAPEIIFDIEKLEHDALNYVNARSASLSICFVRSLMFNLIPETIKRHLEMNSHMQFTLKEVLSEYQVPYLQDQSFDIGFSRLMYSDEHPTPELCKELILVDPLIAAVPRNHYLTRKRFITLRDFCSSPFIIYPCDPKSDYASCIFGKFDELGIHPAISHRVVEIHTALALVGAGLGVTLVGASTVENNRQDVVFLPIEDFKCLSYIYALYNPRNTNPNIRAFIDEMKQRVC</sequence>
<dbReference type="InterPro" id="IPR036390">
    <property type="entry name" value="WH_DNA-bd_sf"/>
</dbReference>
<dbReference type="Gene3D" id="3.40.190.10">
    <property type="entry name" value="Periplasmic binding protein-like II"/>
    <property type="match status" value="2"/>
</dbReference>
<dbReference type="SUPFAM" id="SSF46785">
    <property type="entry name" value="Winged helix' DNA-binding domain"/>
    <property type="match status" value="1"/>
</dbReference>
<evidence type="ECO:0000259" key="5">
    <source>
        <dbReference type="PROSITE" id="PS50931"/>
    </source>
</evidence>
<protein>
    <recommendedName>
        <fullName evidence="5">HTH lysR-type domain-containing protein</fullName>
    </recommendedName>
</protein>
<dbReference type="PANTHER" id="PTHR30346:SF17">
    <property type="entry name" value="LYSR FAMILY TRANSCRIPTIONAL REGULATOR"/>
    <property type="match status" value="1"/>
</dbReference>
<reference evidence="6 7" key="1">
    <citation type="submission" date="2015-05" db="EMBL/GenBank/DDBJ databases">
        <title>Genome sequences of Pluralibacter gergoviae.</title>
        <authorList>
            <person name="Greninger A.L."/>
            <person name="Miller S."/>
        </authorList>
    </citation>
    <scope>NUCLEOTIDE SEQUENCE [LARGE SCALE GENOMIC DNA]</scope>
    <source>
        <strain evidence="6 7">JS81F13</strain>
    </source>
</reference>
<keyword evidence="7" id="KW-1185">Reference proteome</keyword>
<dbReference type="InterPro" id="IPR036388">
    <property type="entry name" value="WH-like_DNA-bd_sf"/>
</dbReference>
<dbReference type="FunFam" id="1.10.10.10:FF:000001">
    <property type="entry name" value="LysR family transcriptional regulator"/>
    <property type="match status" value="1"/>
</dbReference>
<dbReference type="Proteomes" id="UP000036196">
    <property type="component" value="Unassembled WGS sequence"/>
</dbReference>